<evidence type="ECO:0000256" key="3">
    <source>
        <dbReference type="ARBA" id="ARBA00022692"/>
    </source>
</evidence>
<proteinExistence type="predicted"/>
<comment type="caution">
    <text evidence="8">The sequence shown here is derived from an EMBL/GenBank/DDBJ whole genome shotgun (WGS) entry which is preliminary data.</text>
</comment>
<comment type="subcellular location">
    <subcellularLocation>
        <location evidence="1">Cell membrane</location>
        <topology evidence="1">Multi-pass membrane protein</topology>
    </subcellularLocation>
</comment>
<feature type="transmembrane region" description="Helical" evidence="6">
    <location>
        <begin position="151"/>
        <end position="174"/>
    </location>
</feature>
<dbReference type="EMBL" id="MGHC01000001">
    <property type="protein sequence ID" value="OGM61070.1"/>
    <property type="molecule type" value="Genomic_DNA"/>
</dbReference>
<dbReference type="Proteomes" id="UP000179018">
    <property type="component" value="Unassembled WGS sequence"/>
</dbReference>
<evidence type="ECO:0000256" key="5">
    <source>
        <dbReference type="ARBA" id="ARBA00023136"/>
    </source>
</evidence>
<protein>
    <recommendedName>
        <fullName evidence="7">ComEC/Rec2-related protein domain-containing protein</fullName>
    </recommendedName>
</protein>
<gene>
    <name evidence="8" type="ORF">A3A75_02830</name>
</gene>
<evidence type="ECO:0000256" key="6">
    <source>
        <dbReference type="SAM" id="Phobius"/>
    </source>
</evidence>
<evidence type="ECO:0000256" key="1">
    <source>
        <dbReference type="ARBA" id="ARBA00004651"/>
    </source>
</evidence>
<dbReference type="InterPro" id="IPR004477">
    <property type="entry name" value="ComEC_N"/>
</dbReference>
<organism evidence="8 9">
    <name type="scientific">Candidatus Woesebacteria bacterium RIFCSPLOWO2_01_FULL_39_10</name>
    <dbReference type="NCBI Taxonomy" id="1802516"/>
    <lineage>
        <taxon>Bacteria</taxon>
        <taxon>Candidatus Woeseibacteriota</taxon>
    </lineage>
</organism>
<keyword evidence="3 6" id="KW-0812">Transmembrane</keyword>
<evidence type="ECO:0000313" key="8">
    <source>
        <dbReference type="EMBL" id="OGM61070.1"/>
    </source>
</evidence>
<dbReference type="GO" id="GO:0005886">
    <property type="term" value="C:plasma membrane"/>
    <property type="evidence" value="ECO:0007669"/>
    <property type="project" value="UniProtKB-SubCell"/>
</dbReference>
<feature type="transmembrane region" description="Helical" evidence="6">
    <location>
        <begin position="305"/>
        <end position="330"/>
    </location>
</feature>
<dbReference type="NCBIfam" id="TIGR00360">
    <property type="entry name" value="ComEC_N-term"/>
    <property type="match status" value="1"/>
</dbReference>
<evidence type="ECO:0000256" key="2">
    <source>
        <dbReference type="ARBA" id="ARBA00022475"/>
    </source>
</evidence>
<feature type="domain" description="ComEC/Rec2-related protein" evidence="7">
    <location>
        <begin position="128"/>
        <end position="354"/>
    </location>
</feature>
<evidence type="ECO:0000259" key="7">
    <source>
        <dbReference type="Pfam" id="PF03772"/>
    </source>
</evidence>
<keyword evidence="5 6" id="KW-0472">Membrane</keyword>
<keyword evidence="2" id="KW-1003">Cell membrane</keyword>
<keyword evidence="4 6" id="KW-1133">Transmembrane helix</keyword>
<dbReference type="InterPro" id="IPR052159">
    <property type="entry name" value="Competence_DNA_uptake"/>
</dbReference>
<reference evidence="8 9" key="1">
    <citation type="journal article" date="2016" name="Nat. Commun.">
        <title>Thousands of microbial genomes shed light on interconnected biogeochemical processes in an aquifer system.</title>
        <authorList>
            <person name="Anantharaman K."/>
            <person name="Brown C.T."/>
            <person name="Hug L.A."/>
            <person name="Sharon I."/>
            <person name="Castelle C.J."/>
            <person name="Probst A.J."/>
            <person name="Thomas B.C."/>
            <person name="Singh A."/>
            <person name="Wilkins M.J."/>
            <person name="Karaoz U."/>
            <person name="Brodie E.L."/>
            <person name="Williams K.H."/>
            <person name="Hubbard S.S."/>
            <person name="Banfield J.F."/>
        </authorList>
    </citation>
    <scope>NUCLEOTIDE SEQUENCE [LARGE SCALE GENOMIC DNA]</scope>
</reference>
<evidence type="ECO:0000256" key="4">
    <source>
        <dbReference type="ARBA" id="ARBA00022989"/>
    </source>
</evidence>
<feature type="transmembrane region" description="Helical" evidence="6">
    <location>
        <begin position="226"/>
        <end position="259"/>
    </location>
</feature>
<sequence>MIKGRTVFLLLITLLVVRVYFSFTKPIPYKQGNRVRITSRVTSEPIRYETSQYLELDNLKINLPLYPEISYGDSVVIEGKIDEDKLKNAKLVKIEEANRVLYKFREKLISFYNLSLPEPHSALIAGVTIGSKASIPNDFWEVLKNTGTAHVVVASGMNVTLVAGFLINFFILLFKRGRALIFALIGIWFYAVLSGFDAPIIRAAVMGSIAFTAQELGRLNAALRSLLFAAFVMLMINPSWITDLGFLLSFFATLSIILFEGKIRKLIKFLPPGLKQDFSTTLSAQIGVAPILFISFGQFNPLSPFINAAVLWTVPLITIIGIIGGIAGLIFEPLGKLVLWLSFPLTSWFIGIVRTFG</sequence>
<evidence type="ECO:0000313" key="9">
    <source>
        <dbReference type="Proteomes" id="UP000179018"/>
    </source>
</evidence>
<dbReference type="Pfam" id="PF03772">
    <property type="entry name" value="Competence"/>
    <property type="match status" value="1"/>
</dbReference>
<accession>A0A1F8BAV5</accession>
<dbReference type="STRING" id="1802516.A3A75_02830"/>
<dbReference type="PANTHER" id="PTHR30619">
    <property type="entry name" value="DNA INTERNALIZATION/COMPETENCE PROTEIN COMEC/REC2"/>
    <property type="match status" value="1"/>
</dbReference>
<dbReference type="AlphaFoldDB" id="A0A1F8BAV5"/>
<feature type="transmembrane region" description="Helical" evidence="6">
    <location>
        <begin position="181"/>
        <end position="206"/>
    </location>
</feature>
<dbReference type="PANTHER" id="PTHR30619:SF7">
    <property type="entry name" value="BETA-LACTAMASE DOMAIN PROTEIN"/>
    <property type="match status" value="1"/>
</dbReference>
<feature type="transmembrane region" description="Helical" evidence="6">
    <location>
        <begin position="280"/>
        <end position="299"/>
    </location>
</feature>
<feature type="transmembrane region" description="Helical" evidence="6">
    <location>
        <begin position="337"/>
        <end position="356"/>
    </location>
</feature>
<name>A0A1F8BAV5_9BACT</name>